<keyword evidence="2" id="KW-1185">Reference proteome</keyword>
<dbReference type="EMBL" id="RKHO01000001">
    <property type="protein sequence ID" value="ROR91848.1"/>
    <property type="molecule type" value="Genomic_DNA"/>
</dbReference>
<name>A0A3N2CWR1_9ACTN</name>
<proteinExistence type="predicted"/>
<comment type="caution">
    <text evidence="1">The sequence shown here is derived from an EMBL/GenBank/DDBJ whole genome shotgun (WGS) entry which is preliminary data.</text>
</comment>
<dbReference type="AlphaFoldDB" id="A0A3N2CWR1"/>
<evidence type="ECO:0008006" key="3">
    <source>
        <dbReference type="Google" id="ProtNLM"/>
    </source>
</evidence>
<dbReference type="InterPro" id="IPR016181">
    <property type="entry name" value="Acyl_CoA_acyltransferase"/>
</dbReference>
<reference evidence="1 2" key="1">
    <citation type="submission" date="2018-11" db="EMBL/GenBank/DDBJ databases">
        <title>Sequencing the genomes of 1000 actinobacteria strains.</title>
        <authorList>
            <person name="Klenk H.-P."/>
        </authorList>
    </citation>
    <scope>NUCLEOTIDE SEQUENCE [LARGE SCALE GENOMIC DNA]</scope>
    <source>
        <strain evidence="1 2">DSM 12652</strain>
    </source>
</reference>
<evidence type="ECO:0000313" key="2">
    <source>
        <dbReference type="Proteomes" id="UP000281738"/>
    </source>
</evidence>
<sequence>MVATQMKSTNVGTPGLLGRSYLRRYYRTFIYNPACWTRVAYCDEHPAGFIVGVLRPAERSRTIPPRQRIVLLLLGLRALVIHPRLVRLLLAEATRRVPSNATGSFPLILARIRDPSRDGRSRYDAPPATLTYLTVRFIYEELGIGTRLVETFEAAALSHDVTTANVIVPPGDLPAEAFFRIRGWSPAPGSEPTGSDCARQLTRNLALTAPASGRSAPVWGRPT</sequence>
<dbReference type="Gene3D" id="3.40.630.30">
    <property type="match status" value="1"/>
</dbReference>
<dbReference type="Proteomes" id="UP000281738">
    <property type="component" value="Unassembled WGS sequence"/>
</dbReference>
<gene>
    <name evidence="1" type="ORF">EDD33_2725</name>
</gene>
<protein>
    <recommendedName>
        <fullName evidence="3">Acetyltransferase (GNAT) family protein</fullName>
    </recommendedName>
</protein>
<evidence type="ECO:0000313" key="1">
    <source>
        <dbReference type="EMBL" id="ROR91848.1"/>
    </source>
</evidence>
<accession>A0A3N2CWR1</accession>
<organism evidence="1 2">
    <name type="scientific">Nocardioides aurantiacus</name>
    <dbReference type="NCBI Taxonomy" id="86796"/>
    <lineage>
        <taxon>Bacteria</taxon>
        <taxon>Bacillati</taxon>
        <taxon>Actinomycetota</taxon>
        <taxon>Actinomycetes</taxon>
        <taxon>Propionibacteriales</taxon>
        <taxon>Nocardioidaceae</taxon>
        <taxon>Nocardioides</taxon>
    </lineage>
</organism>
<dbReference type="SUPFAM" id="SSF55729">
    <property type="entry name" value="Acyl-CoA N-acyltransferases (Nat)"/>
    <property type="match status" value="1"/>
</dbReference>